<name>A0A3M9MIT1_9MICO</name>
<organism evidence="3 4">
    <name type="scientific">Flexivirga caeni</name>
    <dbReference type="NCBI Taxonomy" id="2294115"/>
    <lineage>
        <taxon>Bacteria</taxon>
        <taxon>Bacillati</taxon>
        <taxon>Actinomycetota</taxon>
        <taxon>Actinomycetes</taxon>
        <taxon>Micrococcales</taxon>
        <taxon>Dermacoccaceae</taxon>
        <taxon>Flexivirga</taxon>
    </lineage>
</organism>
<dbReference type="EMBL" id="RJJQ01000001">
    <property type="protein sequence ID" value="RNI25472.1"/>
    <property type="molecule type" value="Genomic_DNA"/>
</dbReference>
<reference evidence="3 4" key="1">
    <citation type="submission" date="2018-11" db="EMBL/GenBank/DDBJ databases">
        <title>Draft genome of Simplicispira Flexivirga sp. BO-16.</title>
        <authorList>
            <person name="Im W.T."/>
        </authorList>
    </citation>
    <scope>NUCLEOTIDE SEQUENCE [LARGE SCALE GENOMIC DNA]</scope>
    <source>
        <strain evidence="3 4">BO-16</strain>
    </source>
</reference>
<dbReference type="InterPro" id="IPR016117">
    <property type="entry name" value="ArgJ-like_dom_sf"/>
</dbReference>
<protein>
    <submittedName>
        <fullName evidence="3">S58 family peptidase</fullName>
    </submittedName>
</protein>
<dbReference type="GO" id="GO:0004177">
    <property type="term" value="F:aminopeptidase activity"/>
    <property type="evidence" value="ECO:0007669"/>
    <property type="project" value="TreeGrafter"/>
</dbReference>
<dbReference type="Pfam" id="PF03576">
    <property type="entry name" value="Peptidase_S58"/>
    <property type="match status" value="1"/>
</dbReference>
<sequence>MRLCAGQSRVAGMPIGPSSRARDLGLAPGGGTPGPTNSIVDVPSVRVGQVSLHEGTRLHTGVTAIVPDTVDRAGGRLPAGLFVGNGYGKLVGATQLVELGEIETPILLTGTLSAFRAADALVSYVLALPGNERVESLNPVVGETNDGHLSDIRSRPITEEHVLEALRTATSAPVAQGCVGAGTGTAALGFKGGIGSASRQVDLGDRGSCTVGVLVQSNFSGTLTVAGVPIDAQEALGADADHAVPRGNSCMLVVAVDAGLDARQLRRVAARAVFGMARVGSDFAQGSGDYAIAFDVGAASDIPDTKLNPIFFAAQEATEEALLDSLFLATTTQGADGHVKHAVPLDFVIEKCAMAGVFDR</sequence>
<dbReference type="Gene3D" id="3.60.70.12">
    <property type="entry name" value="L-amino peptidase D-ALA esterase/amidase"/>
    <property type="match status" value="1"/>
</dbReference>
<evidence type="ECO:0000313" key="3">
    <source>
        <dbReference type="EMBL" id="RNI25472.1"/>
    </source>
</evidence>
<dbReference type="SUPFAM" id="SSF56266">
    <property type="entry name" value="DmpA/ArgJ-like"/>
    <property type="match status" value="1"/>
</dbReference>
<dbReference type="PANTHER" id="PTHR36512">
    <property type="entry name" value="D-AMINOPEPTIDASE"/>
    <property type="match status" value="1"/>
</dbReference>
<keyword evidence="4" id="KW-1185">Reference proteome</keyword>
<evidence type="ECO:0000313" key="4">
    <source>
        <dbReference type="Proteomes" id="UP000271678"/>
    </source>
</evidence>
<evidence type="ECO:0000256" key="2">
    <source>
        <dbReference type="SAM" id="MobiDB-lite"/>
    </source>
</evidence>
<dbReference type="PANTHER" id="PTHR36512:SF3">
    <property type="entry name" value="BLR5678 PROTEIN"/>
    <property type="match status" value="1"/>
</dbReference>
<accession>A0A3M9MIT1</accession>
<comment type="similarity">
    <text evidence="1">Belongs to the peptidase S58 family.</text>
</comment>
<dbReference type="AlphaFoldDB" id="A0A3M9MIT1"/>
<dbReference type="Proteomes" id="UP000271678">
    <property type="component" value="Unassembled WGS sequence"/>
</dbReference>
<evidence type="ECO:0000256" key="1">
    <source>
        <dbReference type="ARBA" id="ARBA00007068"/>
    </source>
</evidence>
<dbReference type="OrthoDB" id="9770388at2"/>
<gene>
    <name evidence="3" type="ORF">EFY87_02330</name>
</gene>
<comment type="caution">
    <text evidence="3">The sequence shown here is derived from an EMBL/GenBank/DDBJ whole genome shotgun (WGS) entry which is preliminary data.</text>
</comment>
<feature type="region of interest" description="Disordered" evidence="2">
    <location>
        <begin position="1"/>
        <end position="38"/>
    </location>
</feature>
<dbReference type="InterPro" id="IPR005321">
    <property type="entry name" value="Peptidase_S58_DmpA"/>
</dbReference>
<proteinExistence type="inferred from homology"/>